<dbReference type="GO" id="GO:0003677">
    <property type="term" value="F:DNA binding"/>
    <property type="evidence" value="ECO:0007669"/>
    <property type="project" value="InterPro"/>
</dbReference>
<sequence length="350" mass="37542">MPILRLSFLGEPRLQGQYGQVLATPGPKALALLGCLATAPDLRAGRTRLVELLWAEASSTPAARHALRQCLVRLRSQLGDAAKVLIADENAVWLNPDLVSLDLAEIRSALQTGAHKAIPELSLMVRGRFCAGLDVGIAEFEAWLRDRQREYDQLCAELHGKAAAILAERGKGPAAIAAARRRLECEPFQDDAHAALIALCIAFGRRQEAATAHKDCHDLFARELGAAPAPQVDRALSSSVYTCHVPLSMPARVVPTSHRPVLGAFSAGLAAAITLFQVLGPWGSYQPSEPDRKPMSIWVSPASAASIQDSRFTASPVNLPEDSIDASSQTAARQMLEGETDYAMLYPAGC</sequence>
<dbReference type="OrthoDB" id="9807521at2"/>
<dbReference type="GO" id="GO:0006355">
    <property type="term" value="P:regulation of DNA-templated transcription"/>
    <property type="evidence" value="ECO:0007669"/>
    <property type="project" value="InterPro"/>
</dbReference>
<feature type="domain" description="Bacterial transcriptional activator" evidence="1">
    <location>
        <begin position="101"/>
        <end position="240"/>
    </location>
</feature>
<dbReference type="InterPro" id="IPR036388">
    <property type="entry name" value="WH-like_DNA-bd_sf"/>
</dbReference>
<dbReference type="InterPro" id="IPR011990">
    <property type="entry name" value="TPR-like_helical_dom_sf"/>
</dbReference>
<evidence type="ECO:0000259" key="1">
    <source>
        <dbReference type="SMART" id="SM01043"/>
    </source>
</evidence>
<keyword evidence="2" id="KW-0614">Plasmid</keyword>
<proteinExistence type="predicted"/>
<dbReference type="InterPro" id="IPR016032">
    <property type="entry name" value="Sig_transdc_resp-reg_C-effctor"/>
</dbReference>
<reference evidence="2 3" key="1">
    <citation type="journal article" date="2013" name="Antonie Van Leeuwenhoek">
        <title>Paracoccus zhejiangensis sp. nov., isolated from activated sludge in wastewater-treatment system.</title>
        <authorList>
            <person name="Wu Z.G."/>
            <person name="Zhang D.F."/>
            <person name="Liu Y.L."/>
            <person name="Wang F."/>
            <person name="Jiang X."/>
            <person name="Li C."/>
            <person name="Li S.P."/>
            <person name="Hong Q."/>
            <person name="Li W.J."/>
        </authorList>
    </citation>
    <scope>NUCLEOTIDE SEQUENCE [LARGE SCALE GENOMIC DNA]</scope>
    <source>
        <strain evidence="2 3">J6</strain>
        <plasmid evidence="3">Plasmid ppz03</plasmid>
    </source>
</reference>
<dbReference type="InterPro" id="IPR005158">
    <property type="entry name" value="BTAD"/>
</dbReference>
<dbReference type="SUPFAM" id="SSF46894">
    <property type="entry name" value="C-terminal effector domain of the bipartite response regulators"/>
    <property type="match status" value="1"/>
</dbReference>
<accession>A0A2H5F619</accession>
<dbReference type="AlphaFoldDB" id="A0A2H5F619"/>
<dbReference type="Gene3D" id="1.10.10.10">
    <property type="entry name" value="Winged helix-like DNA-binding domain superfamily/Winged helix DNA-binding domain"/>
    <property type="match status" value="1"/>
</dbReference>
<dbReference type="InterPro" id="IPR051677">
    <property type="entry name" value="AfsR-DnrI-RedD_regulator"/>
</dbReference>
<dbReference type="SUPFAM" id="SSF48452">
    <property type="entry name" value="TPR-like"/>
    <property type="match status" value="1"/>
</dbReference>
<dbReference type="PANTHER" id="PTHR35807">
    <property type="entry name" value="TRANSCRIPTIONAL REGULATOR REDD-RELATED"/>
    <property type="match status" value="1"/>
</dbReference>
<evidence type="ECO:0000313" key="2">
    <source>
        <dbReference type="EMBL" id="AUH66996.1"/>
    </source>
</evidence>
<name>A0A2H5F619_9RHOB</name>
<geneLocation type="plasmid" evidence="3">
    <name>ppz03</name>
</geneLocation>
<keyword evidence="3" id="KW-1185">Reference proteome</keyword>
<gene>
    <name evidence="2" type="ORF">CX676_22155</name>
</gene>
<dbReference type="RefSeq" id="WP_101754942.1">
    <property type="nucleotide sequence ID" value="NZ_CP025433.1"/>
</dbReference>
<dbReference type="Proteomes" id="UP000234530">
    <property type="component" value="Plasmid pPZ03"/>
</dbReference>
<dbReference type="Gene3D" id="1.25.40.10">
    <property type="entry name" value="Tetratricopeptide repeat domain"/>
    <property type="match status" value="1"/>
</dbReference>
<protein>
    <recommendedName>
        <fullName evidence="1">Bacterial transcriptional activator domain-containing protein</fullName>
    </recommendedName>
</protein>
<dbReference type="KEGG" id="pzh:CX676_22155"/>
<evidence type="ECO:0000313" key="3">
    <source>
        <dbReference type="Proteomes" id="UP000234530"/>
    </source>
</evidence>
<dbReference type="SMART" id="SM01043">
    <property type="entry name" value="BTAD"/>
    <property type="match status" value="1"/>
</dbReference>
<organism evidence="2 3">
    <name type="scientific">Paracoccus zhejiangensis</name>
    <dbReference type="NCBI Taxonomy" id="1077935"/>
    <lineage>
        <taxon>Bacteria</taxon>
        <taxon>Pseudomonadati</taxon>
        <taxon>Pseudomonadota</taxon>
        <taxon>Alphaproteobacteria</taxon>
        <taxon>Rhodobacterales</taxon>
        <taxon>Paracoccaceae</taxon>
        <taxon>Paracoccus</taxon>
    </lineage>
</organism>
<dbReference type="EMBL" id="CP025433">
    <property type="protein sequence ID" value="AUH66996.1"/>
    <property type="molecule type" value="Genomic_DNA"/>
</dbReference>
<dbReference type="Pfam" id="PF03704">
    <property type="entry name" value="BTAD"/>
    <property type="match status" value="1"/>
</dbReference>